<accession>A0A4Z1HUA3</accession>
<keyword evidence="3" id="KW-1185">Reference proteome</keyword>
<reference evidence="2 3" key="1">
    <citation type="submission" date="2017-12" db="EMBL/GenBank/DDBJ databases">
        <title>Comparative genomics of Botrytis spp.</title>
        <authorList>
            <person name="Valero-Jimenez C.A."/>
            <person name="Tapia P."/>
            <person name="Veloso J."/>
            <person name="Silva-Moreno E."/>
            <person name="Staats M."/>
            <person name="Valdes J.H."/>
            <person name="Van Kan J.A.L."/>
        </authorList>
    </citation>
    <scope>NUCLEOTIDE SEQUENCE [LARGE SCALE GENOMIC DNA]</scope>
    <source>
        <strain evidence="2 3">MUCL2120</strain>
    </source>
</reference>
<gene>
    <name evidence="2" type="ORF">BOTNAR_0321g00020</name>
</gene>
<protein>
    <submittedName>
        <fullName evidence="2">Uncharacterized protein</fullName>
    </submittedName>
</protein>
<organism evidence="2 3">
    <name type="scientific">Botryotinia narcissicola</name>
    <dbReference type="NCBI Taxonomy" id="278944"/>
    <lineage>
        <taxon>Eukaryota</taxon>
        <taxon>Fungi</taxon>
        <taxon>Dikarya</taxon>
        <taxon>Ascomycota</taxon>
        <taxon>Pezizomycotina</taxon>
        <taxon>Leotiomycetes</taxon>
        <taxon>Helotiales</taxon>
        <taxon>Sclerotiniaceae</taxon>
        <taxon>Botryotinia</taxon>
    </lineage>
</organism>
<dbReference type="AlphaFoldDB" id="A0A4Z1HUA3"/>
<keyword evidence="1" id="KW-1133">Transmembrane helix</keyword>
<name>A0A4Z1HUA3_9HELO</name>
<evidence type="ECO:0000256" key="1">
    <source>
        <dbReference type="SAM" id="Phobius"/>
    </source>
</evidence>
<feature type="transmembrane region" description="Helical" evidence="1">
    <location>
        <begin position="35"/>
        <end position="53"/>
    </location>
</feature>
<dbReference type="Proteomes" id="UP000297452">
    <property type="component" value="Unassembled WGS sequence"/>
</dbReference>
<keyword evidence="1" id="KW-0472">Membrane</keyword>
<keyword evidence="1" id="KW-0812">Transmembrane</keyword>
<proteinExistence type="predicted"/>
<evidence type="ECO:0000313" key="2">
    <source>
        <dbReference type="EMBL" id="TGO52521.1"/>
    </source>
</evidence>
<sequence>MLGCMQWDEDNSNSPRVASRLAFVLLAPLSKNIDALHWLSIFFITSSFSASFLKARAFAAGTAFAFGA</sequence>
<evidence type="ECO:0000313" key="3">
    <source>
        <dbReference type="Proteomes" id="UP000297452"/>
    </source>
</evidence>
<comment type="caution">
    <text evidence="2">The sequence shown here is derived from an EMBL/GenBank/DDBJ whole genome shotgun (WGS) entry which is preliminary data.</text>
</comment>
<dbReference type="EMBL" id="PQXJ01000321">
    <property type="protein sequence ID" value="TGO52521.1"/>
    <property type="molecule type" value="Genomic_DNA"/>
</dbReference>